<feature type="non-terminal residue" evidence="1">
    <location>
        <position position="1"/>
    </location>
</feature>
<dbReference type="PANTHER" id="PTHR13448:SF14">
    <property type="entry name" value="F26K24.17 PROTEIN"/>
    <property type="match status" value="1"/>
</dbReference>
<name>A0A699SEP6_TANCI</name>
<proteinExistence type="predicted"/>
<comment type="caution">
    <text evidence="1">The sequence shown here is derived from an EMBL/GenBank/DDBJ whole genome shotgun (WGS) entry which is preliminary data.</text>
</comment>
<reference evidence="1" key="1">
    <citation type="journal article" date="2019" name="Sci. Rep.">
        <title>Draft genome of Tanacetum cinerariifolium, the natural source of mosquito coil.</title>
        <authorList>
            <person name="Yamashiro T."/>
            <person name="Shiraishi A."/>
            <person name="Satake H."/>
            <person name="Nakayama K."/>
        </authorList>
    </citation>
    <scope>NUCLEOTIDE SEQUENCE</scope>
</reference>
<keyword evidence="1" id="KW-0472">Membrane</keyword>
<dbReference type="AlphaFoldDB" id="A0A699SEP6"/>
<gene>
    <name evidence="1" type="ORF">Tci_868011</name>
</gene>
<evidence type="ECO:0000313" key="1">
    <source>
        <dbReference type="EMBL" id="GFC96041.1"/>
    </source>
</evidence>
<organism evidence="1">
    <name type="scientific">Tanacetum cinerariifolium</name>
    <name type="common">Dalmatian daisy</name>
    <name type="synonym">Chrysanthemum cinerariifolium</name>
    <dbReference type="NCBI Taxonomy" id="118510"/>
    <lineage>
        <taxon>Eukaryota</taxon>
        <taxon>Viridiplantae</taxon>
        <taxon>Streptophyta</taxon>
        <taxon>Embryophyta</taxon>
        <taxon>Tracheophyta</taxon>
        <taxon>Spermatophyta</taxon>
        <taxon>Magnoliopsida</taxon>
        <taxon>eudicotyledons</taxon>
        <taxon>Gunneridae</taxon>
        <taxon>Pentapetalae</taxon>
        <taxon>asterids</taxon>
        <taxon>campanulids</taxon>
        <taxon>Asterales</taxon>
        <taxon>Asteraceae</taxon>
        <taxon>Asteroideae</taxon>
        <taxon>Anthemideae</taxon>
        <taxon>Anthemidinae</taxon>
        <taxon>Tanacetum</taxon>
    </lineage>
</organism>
<dbReference type="GO" id="GO:0005794">
    <property type="term" value="C:Golgi apparatus"/>
    <property type="evidence" value="ECO:0007669"/>
    <property type="project" value="TreeGrafter"/>
</dbReference>
<dbReference type="PANTHER" id="PTHR13448">
    <property type="entry name" value="TRANSMEMBRANE PROTEIN 214"/>
    <property type="match status" value="1"/>
</dbReference>
<accession>A0A699SEP6</accession>
<protein>
    <submittedName>
        <fullName evidence="1">Transmembrane protein 214-like</fullName>
    </submittedName>
</protein>
<dbReference type="EMBL" id="BKCJ011157926">
    <property type="protein sequence ID" value="GFC96041.1"/>
    <property type="molecule type" value="Genomic_DNA"/>
</dbReference>
<keyword evidence="1" id="KW-0812">Transmembrane</keyword>
<dbReference type="GO" id="GO:0005783">
    <property type="term" value="C:endoplasmic reticulum"/>
    <property type="evidence" value="ECO:0007669"/>
    <property type="project" value="TreeGrafter"/>
</dbReference>
<dbReference type="InterPro" id="IPR019308">
    <property type="entry name" value="TMEM214"/>
</dbReference>
<sequence>PSSSAHVKAAKRLEAMYPTLKEVALAGSPGSKAMKQVS</sequence>